<reference evidence="1 2" key="1">
    <citation type="submission" date="2017-03" db="EMBL/GenBank/DDBJ databases">
        <authorList>
            <person name="Hulin M.T."/>
        </authorList>
    </citation>
    <scope>NUCLEOTIDE SEQUENCE [LARGE SCALE GENOMIC DNA]</scope>
    <source>
        <strain evidence="1 2">5264</strain>
    </source>
</reference>
<sequence length="67" mass="7728">MPQFDISTPLRILKRYMAPLAYAMVLLGLTQARDMAPHAARHPIWLSNISVRRLLGVRPRMINCKQE</sequence>
<gene>
    <name evidence="1" type="ORF">CXB42_05005</name>
</gene>
<proteinExistence type="predicted"/>
<accession>A0AAE5SAT8</accession>
<dbReference type="AlphaFoldDB" id="A0AAE5SAT8"/>
<organism evidence="1 2">
    <name type="scientific">Pseudomonas syringae pv. syringae</name>
    <dbReference type="NCBI Taxonomy" id="321"/>
    <lineage>
        <taxon>Bacteria</taxon>
        <taxon>Pseudomonadati</taxon>
        <taxon>Pseudomonadota</taxon>
        <taxon>Gammaproteobacteria</taxon>
        <taxon>Pseudomonadales</taxon>
        <taxon>Pseudomonadaceae</taxon>
        <taxon>Pseudomonas</taxon>
        <taxon>Pseudomonas syringae</taxon>
    </lineage>
</organism>
<comment type="caution">
    <text evidence="1">The sequence shown here is derived from an EMBL/GenBank/DDBJ whole genome shotgun (WGS) entry which is preliminary data.</text>
</comment>
<evidence type="ECO:0000313" key="1">
    <source>
        <dbReference type="EMBL" id="POQ05502.1"/>
    </source>
</evidence>
<evidence type="ECO:0000313" key="2">
    <source>
        <dbReference type="Proteomes" id="UP000237295"/>
    </source>
</evidence>
<protein>
    <submittedName>
        <fullName evidence="1">Uncharacterized protein</fullName>
    </submittedName>
</protein>
<dbReference type="Proteomes" id="UP000237295">
    <property type="component" value="Unassembled WGS sequence"/>
</dbReference>
<name>A0AAE5SAT8_PSESY</name>
<dbReference type="EMBL" id="NBAQ01000002">
    <property type="protein sequence ID" value="POQ05502.1"/>
    <property type="molecule type" value="Genomic_DNA"/>
</dbReference>